<feature type="transmembrane region" description="Helical" evidence="6">
    <location>
        <begin position="74"/>
        <end position="94"/>
    </location>
</feature>
<dbReference type="PANTHER" id="PTHR23504:SF15">
    <property type="entry name" value="MAJOR FACILITATOR SUPERFAMILY (MFS) PROFILE DOMAIN-CONTAINING PROTEIN"/>
    <property type="match status" value="1"/>
</dbReference>
<dbReference type="GO" id="GO:0022857">
    <property type="term" value="F:transmembrane transporter activity"/>
    <property type="evidence" value="ECO:0007669"/>
    <property type="project" value="InterPro"/>
</dbReference>
<dbReference type="PANTHER" id="PTHR23504">
    <property type="entry name" value="MAJOR FACILITATOR SUPERFAMILY DOMAIN-CONTAINING PROTEIN 10"/>
    <property type="match status" value="1"/>
</dbReference>
<feature type="transmembrane region" description="Helical" evidence="6">
    <location>
        <begin position="312"/>
        <end position="332"/>
    </location>
</feature>
<dbReference type="SUPFAM" id="SSF103473">
    <property type="entry name" value="MFS general substrate transporter"/>
    <property type="match status" value="1"/>
</dbReference>
<name>A0A7J6ME88_PEROL</name>
<feature type="transmembrane region" description="Helical" evidence="6">
    <location>
        <begin position="285"/>
        <end position="305"/>
    </location>
</feature>
<evidence type="ECO:0000259" key="7">
    <source>
        <dbReference type="PROSITE" id="PS50850"/>
    </source>
</evidence>
<evidence type="ECO:0000313" key="9">
    <source>
        <dbReference type="Proteomes" id="UP000570595"/>
    </source>
</evidence>
<dbReference type="EMBL" id="JABAHT010000017">
    <property type="protein sequence ID" value="KAF4669912.1"/>
    <property type="molecule type" value="Genomic_DNA"/>
</dbReference>
<feature type="domain" description="Major facilitator superfamily (MFS) profile" evidence="7">
    <location>
        <begin position="37"/>
        <end position="434"/>
    </location>
</feature>
<dbReference type="InterPro" id="IPR020846">
    <property type="entry name" value="MFS_dom"/>
</dbReference>
<keyword evidence="3 6" id="KW-0812">Transmembrane</keyword>
<evidence type="ECO:0000256" key="1">
    <source>
        <dbReference type="ARBA" id="ARBA00004141"/>
    </source>
</evidence>
<comment type="caution">
    <text evidence="8">The sequence shown here is derived from an EMBL/GenBank/DDBJ whole genome shotgun (WGS) entry which is preliminary data.</text>
</comment>
<feature type="transmembrane region" description="Helical" evidence="6">
    <location>
        <begin position="38"/>
        <end position="62"/>
    </location>
</feature>
<dbReference type="InterPro" id="IPR001958">
    <property type="entry name" value="Tet-R_TetA/multi-R_MdtG-like"/>
</dbReference>
<feature type="transmembrane region" description="Helical" evidence="6">
    <location>
        <begin position="246"/>
        <end position="265"/>
    </location>
</feature>
<dbReference type="InterPro" id="IPR005829">
    <property type="entry name" value="Sugar_transporter_CS"/>
</dbReference>
<evidence type="ECO:0000256" key="3">
    <source>
        <dbReference type="ARBA" id="ARBA00022692"/>
    </source>
</evidence>
<keyword evidence="4 6" id="KW-1133">Transmembrane helix</keyword>
<dbReference type="PRINTS" id="PR01035">
    <property type="entry name" value="TCRTETA"/>
</dbReference>
<dbReference type="PROSITE" id="PS00216">
    <property type="entry name" value="SUGAR_TRANSPORT_1"/>
    <property type="match status" value="1"/>
</dbReference>
<evidence type="ECO:0000256" key="4">
    <source>
        <dbReference type="ARBA" id="ARBA00022989"/>
    </source>
</evidence>
<feature type="transmembrane region" description="Helical" evidence="6">
    <location>
        <begin position="409"/>
        <end position="430"/>
    </location>
</feature>
<dbReference type="Proteomes" id="UP000570595">
    <property type="component" value="Unassembled WGS sequence"/>
</dbReference>
<gene>
    <name evidence="8" type="ORF">FOZ61_002473</name>
</gene>
<feature type="transmembrane region" description="Helical" evidence="6">
    <location>
        <begin position="338"/>
        <end position="366"/>
    </location>
</feature>
<dbReference type="PROSITE" id="PS50850">
    <property type="entry name" value="MFS"/>
    <property type="match status" value="1"/>
</dbReference>
<proteinExistence type="predicted"/>
<dbReference type="OrthoDB" id="440553at2759"/>
<dbReference type="Pfam" id="PF07690">
    <property type="entry name" value="MFS_1"/>
    <property type="match status" value="2"/>
</dbReference>
<keyword evidence="5 6" id="KW-0472">Membrane</keyword>
<organism evidence="8 9">
    <name type="scientific">Perkinsus olseni</name>
    <name type="common">Perkinsus atlanticus</name>
    <dbReference type="NCBI Taxonomy" id="32597"/>
    <lineage>
        <taxon>Eukaryota</taxon>
        <taxon>Sar</taxon>
        <taxon>Alveolata</taxon>
        <taxon>Perkinsozoa</taxon>
        <taxon>Perkinsea</taxon>
        <taxon>Perkinsida</taxon>
        <taxon>Perkinsidae</taxon>
        <taxon>Perkinsus</taxon>
    </lineage>
</organism>
<accession>A0A7J6ME88</accession>
<feature type="transmembrane region" description="Helical" evidence="6">
    <location>
        <begin position="106"/>
        <end position="127"/>
    </location>
</feature>
<feature type="transmembrane region" description="Helical" evidence="6">
    <location>
        <begin position="164"/>
        <end position="188"/>
    </location>
</feature>
<dbReference type="InterPro" id="IPR036259">
    <property type="entry name" value="MFS_trans_sf"/>
</dbReference>
<evidence type="ECO:0000256" key="6">
    <source>
        <dbReference type="SAM" id="Phobius"/>
    </source>
</evidence>
<sequence length="444" mass="47898">MPDSSEDPLLVDEHHHHSRGRQRLWLSLKYHPRRVAEVTLLLGMVFVEWMGITIIAPLTPWFRKKLSSEMDEGAAASIMVASYAVGTTVGSLISGPISDRIGRRPVFLAGLTLFAASYFLAAISWNLMSFACFRALGGLASGNRPVFIAFLADISDPRDSAFYGVLLATTVNAAISIGPVIGGALALVELEFPLYLFGGISCVLLALLFFVLRESHRDRLTTATTDAGGHVTDIAYDDRESYPNRWLFPTIAMLALTAFCARYMITGWSTVFGLLGAERYGLNSAQNGLSLGLQACVLILLSIGYIPITRAVLSPALTAAVGLAVSSLLVVVPFLHNVYWTTAIGAAPGIGCCLFFSGMVYFITVLSPGSRRGFFSSFVYTSSNIGAVCGPIFSGTLYDADPSRRAYPFYGFLVSSILATLGCVIVDRGVKHAAQWKSSRRLCP</sequence>
<protein>
    <recommendedName>
        <fullName evidence="7">Major facilitator superfamily (MFS) profile domain-containing protein</fullName>
    </recommendedName>
</protein>
<feature type="transmembrane region" description="Helical" evidence="6">
    <location>
        <begin position="378"/>
        <end position="397"/>
    </location>
</feature>
<dbReference type="AlphaFoldDB" id="A0A7J6ME88"/>
<keyword evidence="2" id="KW-0813">Transport</keyword>
<comment type="subcellular location">
    <subcellularLocation>
        <location evidence="1">Membrane</location>
        <topology evidence="1">Multi-pass membrane protein</topology>
    </subcellularLocation>
</comment>
<evidence type="ECO:0000313" key="8">
    <source>
        <dbReference type="EMBL" id="KAF4669912.1"/>
    </source>
</evidence>
<reference evidence="8 9" key="1">
    <citation type="submission" date="2020-04" db="EMBL/GenBank/DDBJ databases">
        <title>Perkinsus olseni comparative genomics.</title>
        <authorList>
            <person name="Bogema D.R."/>
        </authorList>
    </citation>
    <scope>NUCLEOTIDE SEQUENCE [LARGE SCALE GENOMIC DNA]</scope>
    <source>
        <strain evidence="8">ATCC PRA-179</strain>
    </source>
</reference>
<dbReference type="Gene3D" id="1.20.1250.20">
    <property type="entry name" value="MFS general substrate transporter like domains"/>
    <property type="match status" value="1"/>
</dbReference>
<dbReference type="InterPro" id="IPR011701">
    <property type="entry name" value="MFS"/>
</dbReference>
<dbReference type="GO" id="GO:0016020">
    <property type="term" value="C:membrane"/>
    <property type="evidence" value="ECO:0007669"/>
    <property type="project" value="UniProtKB-SubCell"/>
</dbReference>
<evidence type="ECO:0000256" key="5">
    <source>
        <dbReference type="ARBA" id="ARBA00023136"/>
    </source>
</evidence>
<feature type="transmembrane region" description="Helical" evidence="6">
    <location>
        <begin position="194"/>
        <end position="212"/>
    </location>
</feature>
<evidence type="ECO:0000256" key="2">
    <source>
        <dbReference type="ARBA" id="ARBA00022448"/>
    </source>
</evidence>